<dbReference type="Proteomes" id="UP001166286">
    <property type="component" value="Unassembled WGS sequence"/>
</dbReference>
<comment type="caution">
    <text evidence="2">The sequence shown here is derived from an EMBL/GenBank/DDBJ whole genome shotgun (WGS) entry which is preliminary data.</text>
</comment>
<name>A0AA39QV25_9LECA</name>
<sequence length="1291" mass="146211">MEDLSFEENSVYWGDYGDLYPTLSASESQSLEKAILARRLGRLQESQRIFEAKLPPPHLLPILALEKANLFSRLGLESSRYSVLDNTLRSQSQWRTRLSGREEELLSITCAEARLLAFGDTRRALRHARRVRDEWTDLAIDGWTDVEFGCAFAYYSIIKTCYLHSNWIDVNTDLYFSPTTSHGPSITIERIIEVLINRQKWHLSLNFIRIQAEFVEDDAKLALYSQFVQSCEAQARNDDMNASLTTLNGRLFLAETMLVELDMTNEAKGPLHDASKQLEGMPWIRADDQQKHMLQKLLIDDHPLLSTDPVPDLSDLAVAVRISGDLLMEIQILGRILRRMNQVDTLHRDDIWDATNDDIFRRYTYIISDLTSRVVLVASQISRLANTIGNTRDQTELSTYLHKLANFEAAYPDFDMPTVQYNLYRGAAVALGELGRKEEAGVFEAKKMEALRNSPPDPSQFYRKYRDKPFDDWAPHLMELILGWIVPETKTGRLSTTQLVRMLAIQTESLQVSDGVSDIDLGLGQPPGVLAERLYGSPTPIECELWEQRLECFETWLWHSPVNVKRFIRHTVLGDLQQARCASVTKYALRIMNDPVHALNENLQLDVLLMKRRENERLLHLRKRLDPNAMETSEHAISGSEWICVCDQANLASSFKAFRTGVIKDSDLQEAQKFFEEAYLSTNKRDLTHRLVTLQQIASCKAQRYKLFGTLAADASLDSFAEYDSVYMEQRMAKSILRGADNLVARAELVARWSFTNHYDFAIGSCMEAIGVAQLRNNYHRHIHQDMSYLPPRPPAPSRDVTTLFTELIEWAQKKKARSVTEALGAEIILSPAMLANTNLDEHALELLQREAEHQLKIDTNEGDMVELNREINTIRREMRSCPGLMDITSLRDGRALNRAQIKSLAQSLGGNVVIVDYVCAQSAFTGLRYQIIPMVYKGGDLVSANIVTQELTLEAVKLWINTYLDDRKPLLTDESALKGLYPLVEAAVKFSNPGDHILLCPTDVLFRIPLHAIELPDGQPWIQRNPIIYTQSLSVLRLCQTTAASLDEACSPRVLAVQALSDRDLARPEAADMAFASRVKARLLQREAVNKQSFVQACTEAELVHFYGHVSYDQPKAMDQYLALRDLESERVTVRNLFELRMRRGAHVNLIGCQSGRSQVGVNDDLFGLSTALMFAGATSIVAALWSIQMDDAATFQEAFYDEVIVQSSSNHGQQEETVKDKRGGDELRKCLDLAVAVQKAVLRTMVDETGKVRAPYHWAGFFLQGCWNKFPTLKGLDQQAERLLCTFAG</sequence>
<dbReference type="Pfam" id="PF12770">
    <property type="entry name" value="CHAT"/>
    <property type="match status" value="1"/>
</dbReference>
<accession>A0AA39QV25</accession>
<feature type="domain" description="CHAT" evidence="1">
    <location>
        <begin position="985"/>
        <end position="1267"/>
    </location>
</feature>
<evidence type="ECO:0000313" key="2">
    <source>
        <dbReference type="EMBL" id="KAK0508595.1"/>
    </source>
</evidence>
<dbReference type="InterPro" id="IPR024983">
    <property type="entry name" value="CHAT_dom"/>
</dbReference>
<evidence type="ECO:0000313" key="3">
    <source>
        <dbReference type="Proteomes" id="UP001166286"/>
    </source>
</evidence>
<keyword evidence="3" id="KW-1185">Reference proteome</keyword>
<evidence type="ECO:0000259" key="1">
    <source>
        <dbReference type="Pfam" id="PF12770"/>
    </source>
</evidence>
<reference evidence="2" key="1">
    <citation type="submission" date="2023-03" db="EMBL/GenBank/DDBJ databases">
        <title>Complete genome of Cladonia borealis.</title>
        <authorList>
            <person name="Park H."/>
        </authorList>
    </citation>
    <scope>NUCLEOTIDE SEQUENCE</scope>
    <source>
        <strain evidence="2">ANT050790</strain>
    </source>
</reference>
<proteinExistence type="predicted"/>
<dbReference type="EMBL" id="JAFEKC020000020">
    <property type="protein sequence ID" value="KAK0508595.1"/>
    <property type="molecule type" value="Genomic_DNA"/>
</dbReference>
<organism evidence="2 3">
    <name type="scientific">Cladonia borealis</name>
    <dbReference type="NCBI Taxonomy" id="184061"/>
    <lineage>
        <taxon>Eukaryota</taxon>
        <taxon>Fungi</taxon>
        <taxon>Dikarya</taxon>
        <taxon>Ascomycota</taxon>
        <taxon>Pezizomycotina</taxon>
        <taxon>Lecanoromycetes</taxon>
        <taxon>OSLEUM clade</taxon>
        <taxon>Lecanoromycetidae</taxon>
        <taxon>Lecanorales</taxon>
        <taxon>Lecanorineae</taxon>
        <taxon>Cladoniaceae</taxon>
        <taxon>Cladonia</taxon>
    </lineage>
</organism>
<protein>
    <recommendedName>
        <fullName evidence="1">CHAT domain-containing protein</fullName>
    </recommendedName>
</protein>
<gene>
    <name evidence="2" type="ORF">JMJ35_008871</name>
</gene>